<keyword evidence="12" id="KW-1185">Reference proteome</keyword>
<dbReference type="CDD" id="cd17321">
    <property type="entry name" value="MFS_MMR_MDR_like"/>
    <property type="match status" value="1"/>
</dbReference>
<dbReference type="EMBL" id="JAMWMR010000008">
    <property type="protein sequence ID" value="MCN9241648.1"/>
    <property type="molecule type" value="Genomic_DNA"/>
</dbReference>
<dbReference type="PANTHER" id="PTHR42718:SF46">
    <property type="entry name" value="BLR6921 PROTEIN"/>
    <property type="match status" value="1"/>
</dbReference>
<evidence type="ECO:0000256" key="8">
    <source>
        <dbReference type="SAM" id="MobiDB-lite"/>
    </source>
</evidence>
<protein>
    <submittedName>
        <fullName evidence="11">MFS transporter</fullName>
    </submittedName>
</protein>
<organism evidence="11 12">
    <name type="scientific">Streptomyces macrolidinus</name>
    <dbReference type="NCBI Taxonomy" id="2952607"/>
    <lineage>
        <taxon>Bacteria</taxon>
        <taxon>Bacillati</taxon>
        <taxon>Actinomycetota</taxon>
        <taxon>Actinomycetes</taxon>
        <taxon>Kitasatosporales</taxon>
        <taxon>Streptomycetaceae</taxon>
        <taxon>Streptomyces</taxon>
    </lineage>
</organism>
<dbReference type="Pfam" id="PF07690">
    <property type="entry name" value="MFS_1"/>
    <property type="match status" value="1"/>
</dbReference>
<feature type="transmembrane region" description="Helical" evidence="9">
    <location>
        <begin position="218"/>
        <end position="239"/>
    </location>
</feature>
<comment type="subcellular location">
    <subcellularLocation>
        <location evidence="1">Cell membrane</location>
        <topology evidence="1">Multi-pass membrane protein</topology>
    </subcellularLocation>
</comment>
<feature type="transmembrane region" description="Helical" evidence="9">
    <location>
        <begin position="283"/>
        <end position="299"/>
    </location>
</feature>
<evidence type="ECO:0000256" key="9">
    <source>
        <dbReference type="SAM" id="Phobius"/>
    </source>
</evidence>
<dbReference type="Gene3D" id="1.20.1720.10">
    <property type="entry name" value="Multidrug resistance protein D"/>
    <property type="match status" value="1"/>
</dbReference>
<feature type="compositionally biased region" description="Low complexity" evidence="8">
    <location>
        <begin position="545"/>
        <end position="556"/>
    </location>
</feature>
<keyword evidence="5 9" id="KW-1133">Transmembrane helix</keyword>
<dbReference type="NCBIfam" id="TIGR00711">
    <property type="entry name" value="efflux_EmrB"/>
    <property type="match status" value="1"/>
</dbReference>
<evidence type="ECO:0000256" key="3">
    <source>
        <dbReference type="ARBA" id="ARBA00022475"/>
    </source>
</evidence>
<name>A0ABT0ZDK4_9ACTN</name>
<evidence type="ECO:0000256" key="2">
    <source>
        <dbReference type="ARBA" id="ARBA00022448"/>
    </source>
</evidence>
<dbReference type="Proteomes" id="UP001523219">
    <property type="component" value="Unassembled WGS sequence"/>
</dbReference>
<keyword evidence="7" id="KW-0046">Antibiotic resistance</keyword>
<evidence type="ECO:0000259" key="10">
    <source>
        <dbReference type="PROSITE" id="PS50850"/>
    </source>
</evidence>
<reference evidence="11 12" key="1">
    <citation type="submission" date="2022-05" db="EMBL/GenBank/DDBJ databases">
        <title>Streptomyces sp. nov. RY43-2 isolated from soil of a peat swamp forest.</title>
        <authorList>
            <person name="Kanchanasin P."/>
            <person name="Tanasupawat S."/>
            <person name="Phongsopitanun W."/>
        </authorList>
    </citation>
    <scope>NUCLEOTIDE SEQUENCE [LARGE SCALE GENOMIC DNA]</scope>
    <source>
        <strain evidence="11 12">RY43-2</strain>
    </source>
</reference>
<evidence type="ECO:0000256" key="4">
    <source>
        <dbReference type="ARBA" id="ARBA00022692"/>
    </source>
</evidence>
<feature type="transmembrane region" description="Helical" evidence="9">
    <location>
        <begin position="410"/>
        <end position="433"/>
    </location>
</feature>
<dbReference type="InterPro" id="IPR036259">
    <property type="entry name" value="MFS_trans_sf"/>
</dbReference>
<proteinExistence type="predicted"/>
<feature type="transmembrane region" description="Helical" evidence="9">
    <location>
        <begin position="507"/>
        <end position="527"/>
    </location>
</feature>
<keyword evidence="6 9" id="KW-0472">Membrane</keyword>
<dbReference type="PANTHER" id="PTHR42718">
    <property type="entry name" value="MAJOR FACILITATOR SUPERFAMILY MULTIDRUG TRANSPORTER MFSC"/>
    <property type="match status" value="1"/>
</dbReference>
<dbReference type="InterPro" id="IPR004638">
    <property type="entry name" value="EmrB-like"/>
</dbReference>
<feature type="transmembrane region" description="Helical" evidence="9">
    <location>
        <begin position="190"/>
        <end position="212"/>
    </location>
</feature>
<evidence type="ECO:0000256" key="7">
    <source>
        <dbReference type="ARBA" id="ARBA00023251"/>
    </source>
</evidence>
<feature type="region of interest" description="Disordered" evidence="8">
    <location>
        <begin position="533"/>
        <end position="556"/>
    </location>
</feature>
<evidence type="ECO:0000313" key="11">
    <source>
        <dbReference type="EMBL" id="MCN9241648.1"/>
    </source>
</evidence>
<evidence type="ECO:0000313" key="12">
    <source>
        <dbReference type="Proteomes" id="UP001523219"/>
    </source>
</evidence>
<evidence type="ECO:0000256" key="1">
    <source>
        <dbReference type="ARBA" id="ARBA00004651"/>
    </source>
</evidence>
<evidence type="ECO:0000256" key="6">
    <source>
        <dbReference type="ARBA" id="ARBA00023136"/>
    </source>
</evidence>
<feature type="compositionally biased region" description="Basic and acidic residues" evidence="8">
    <location>
        <begin position="10"/>
        <end position="22"/>
    </location>
</feature>
<gene>
    <name evidence="11" type="ORF">NGF19_12730</name>
</gene>
<evidence type="ECO:0000256" key="5">
    <source>
        <dbReference type="ARBA" id="ARBA00022989"/>
    </source>
</evidence>
<feature type="transmembrane region" description="Helical" evidence="9">
    <location>
        <begin position="320"/>
        <end position="344"/>
    </location>
</feature>
<comment type="caution">
    <text evidence="11">The sequence shown here is derived from an EMBL/GenBank/DDBJ whole genome shotgun (WGS) entry which is preliminary data.</text>
</comment>
<feature type="transmembrane region" description="Helical" evidence="9">
    <location>
        <begin position="385"/>
        <end position="404"/>
    </location>
</feature>
<accession>A0ABT0ZDK4</accession>
<dbReference type="InterPro" id="IPR020846">
    <property type="entry name" value="MFS_dom"/>
</dbReference>
<sequence length="556" mass="57468">MADTALPDNNPERLDDFPRLTRTDTAAGGTGISMSKADTSVGRTGISAGRTEDSPPTPDPRRWWGLVVIALAQLVVVLDMTIVNIALPSAQQDLGMTAGNRQWAITAYTLAFGGLLLLGGRLGDLFGRKRAFVIGLIGFAGASALGGAATGPGMLFAARALQGVFAALLAPAALSLMTTTFTDPRERGKAFGVFGAIAGAGSAIGMLVGGFLTEYLDWRWCLYVNAPVAVLAVIGATVLLKDSGRRTDAQLDILGAVLGTAGVLSIVYGFSEAESRGWTDSRVLTLLFGGVALLGAFALRQTRARTPLLPLHIVRDRQRAGAYVTMALVTIAMFGVFLFLTYYLQGIKGWSPLRTGVAYLPMTASMIIGSTQISARLLHKVPARVLITPGLITAAGGLAFLASMDVDATYLGHVLPGISLMGLGMGVTFMAAISTATGRVAPHEQGAASATLNTMQQVGGSVGTALLNTIAASMTTDWLTDHHVNPAEQTPQAKAALAEATVHGYSVATWISAGIMLLAAAVAGVFVNAGAPGRPADRTAKSVEAAETAETASRAG</sequence>
<feature type="compositionally biased region" description="Polar residues" evidence="8">
    <location>
        <begin position="32"/>
        <end position="42"/>
    </location>
</feature>
<dbReference type="PROSITE" id="PS50850">
    <property type="entry name" value="MFS"/>
    <property type="match status" value="1"/>
</dbReference>
<dbReference type="InterPro" id="IPR011701">
    <property type="entry name" value="MFS"/>
</dbReference>
<keyword evidence="4 9" id="KW-0812">Transmembrane</keyword>
<feature type="transmembrane region" description="Helical" evidence="9">
    <location>
        <begin position="131"/>
        <end position="150"/>
    </location>
</feature>
<keyword evidence="2" id="KW-0813">Transport</keyword>
<feature type="transmembrane region" description="Helical" evidence="9">
    <location>
        <begin position="251"/>
        <end position="271"/>
    </location>
</feature>
<feature type="region of interest" description="Disordered" evidence="8">
    <location>
        <begin position="1"/>
        <end position="58"/>
    </location>
</feature>
<feature type="transmembrane region" description="Helical" evidence="9">
    <location>
        <begin position="156"/>
        <end position="178"/>
    </location>
</feature>
<feature type="transmembrane region" description="Helical" evidence="9">
    <location>
        <begin position="63"/>
        <end position="87"/>
    </location>
</feature>
<feature type="domain" description="Major facilitator superfamily (MFS) profile" evidence="10">
    <location>
        <begin position="65"/>
        <end position="531"/>
    </location>
</feature>
<dbReference type="SUPFAM" id="SSF103473">
    <property type="entry name" value="MFS general substrate transporter"/>
    <property type="match status" value="1"/>
</dbReference>
<keyword evidence="3" id="KW-1003">Cell membrane</keyword>
<feature type="transmembrane region" description="Helical" evidence="9">
    <location>
        <begin position="102"/>
        <end position="119"/>
    </location>
</feature>
<dbReference type="Gene3D" id="1.20.1250.20">
    <property type="entry name" value="MFS general substrate transporter like domains"/>
    <property type="match status" value="1"/>
</dbReference>